<reference evidence="12" key="1">
    <citation type="submission" date="2025-08" db="UniProtKB">
        <authorList>
            <consortium name="RefSeq"/>
        </authorList>
    </citation>
    <scope>IDENTIFICATION</scope>
    <source>
        <strain evidence="12">OHB3-1</strain>
    </source>
</reference>
<keyword evidence="7" id="KW-0539">Nucleus</keyword>
<feature type="domain" description="C2H2-type" evidence="10">
    <location>
        <begin position="54"/>
        <end position="81"/>
    </location>
</feature>
<dbReference type="Gene3D" id="3.30.160.60">
    <property type="entry name" value="Classic Zinc Finger"/>
    <property type="match status" value="1"/>
</dbReference>
<keyword evidence="4" id="KW-0862">Zinc</keyword>
<evidence type="ECO:0000256" key="8">
    <source>
        <dbReference type="PROSITE-ProRule" id="PRU00042"/>
    </source>
</evidence>
<organism evidence="11 12">
    <name type="scientific">Momordica charantia</name>
    <name type="common">Bitter gourd</name>
    <name type="synonym">Balsam pear</name>
    <dbReference type="NCBI Taxonomy" id="3673"/>
    <lineage>
        <taxon>Eukaryota</taxon>
        <taxon>Viridiplantae</taxon>
        <taxon>Streptophyta</taxon>
        <taxon>Embryophyta</taxon>
        <taxon>Tracheophyta</taxon>
        <taxon>Spermatophyta</taxon>
        <taxon>Magnoliopsida</taxon>
        <taxon>eudicotyledons</taxon>
        <taxon>Gunneridae</taxon>
        <taxon>Pentapetalae</taxon>
        <taxon>rosids</taxon>
        <taxon>fabids</taxon>
        <taxon>Cucurbitales</taxon>
        <taxon>Cucurbitaceae</taxon>
        <taxon>Momordiceae</taxon>
        <taxon>Momordica</taxon>
    </lineage>
</organism>
<evidence type="ECO:0000256" key="6">
    <source>
        <dbReference type="ARBA" id="ARBA00023163"/>
    </source>
</evidence>
<evidence type="ECO:0000313" key="12">
    <source>
        <dbReference type="RefSeq" id="XP_022145654.1"/>
    </source>
</evidence>
<keyword evidence="6" id="KW-0804">Transcription</keyword>
<dbReference type="Proteomes" id="UP000504603">
    <property type="component" value="Unplaced"/>
</dbReference>
<dbReference type="Pfam" id="PF13912">
    <property type="entry name" value="zf-C2H2_6"/>
    <property type="match status" value="1"/>
</dbReference>
<dbReference type="RefSeq" id="XP_022145654.1">
    <property type="nucleotide sequence ID" value="XM_022289962.1"/>
</dbReference>
<dbReference type="GO" id="GO:0008270">
    <property type="term" value="F:zinc ion binding"/>
    <property type="evidence" value="ECO:0007669"/>
    <property type="project" value="UniProtKB-KW"/>
</dbReference>
<keyword evidence="2" id="KW-0479">Metal-binding</keyword>
<feature type="region of interest" description="Disordered" evidence="9">
    <location>
        <begin position="106"/>
        <end position="143"/>
    </location>
</feature>
<dbReference type="PROSITE" id="PS00028">
    <property type="entry name" value="ZINC_FINGER_C2H2_1"/>
    <property type="match status" value="1"/>
</dbReference>
<keyword evidence="3 8" id="KW-0863">Zinc-finger</keyword>
<evidence type="ECO:0000256" key="3">
    <source>
        <dbReference type="ARBA" id="ARBA00022771"/>
    </source>
</evidence>
<accession>A0A6J1CVW0</accession>
<evidence type="ECO:0000256" key="2">
    <source>
        <dbReference type="ARBA" id="ARBA00022723"/>
    </source>
</evidence>
<evidence type="ECO:0000256" key="9">
    <source>
        <dbReference type="SAM" id="MobiDB-lite"/>
    </source>
</evidence>
<comment type="subcellular location">
    <subcellularLocation>
        <location evidence="1">Nucleus</location>
    </subcellularLocation>
</comment>
<keyword evidence="11" id="KW-1185">Reference proteome</keyword>
<dbReference type="InterPro" id="IPR036236">
    <property type="entry name" value="Znf_C2H2_sf"/>
</dbReference>
<feature type="region of interest" description="Disordered" evidence="9">
    <location>
        <begin position="156"/>
        <end position="200"/>
    </location>
</feature>
<feature type="compositionally biased region" description="Basic and acidic residues" evidence="9">
    <location>
        <begin position="130"/>
        <end position="139"/>
    </location>
</feature>
<evidence type="ECO:0000256" key="4">
    <source>
        <dbReference type="ARBA" id="ARBA00022833"/>
    </source>
</evidence>
<evidence type="ECO:0000256" key="1">
    <source>
        <dbReference type="ARBA" id="ARBA00004123"/>
    </source>
</evidence>
<dbReference type="SUPFAM" id="SSF57667">
    <property type="entry name" value="beta-beta-alpha zinc fingers"/>
    <property type="match status" value="1"/>
</dbReference>
<dbReference type="InterPro" id="IPR013087">
    <property type="entry name" value="Znf_C2H2_type"/>
</dbReference>
<evidence type="ECO:0000259" key="10">
    <source>
        <dbReference type="PROSITE" id="PS50157"/>
    </source>
</evidence>
<dbReference type="KEGG" id="mcha:111015051"/>
<dbReference type="PANTHER" id="PTHR45801">
    <property type="entry name" value="OS07G0101800 PROTEIN"/>
    <property type="match status" value="1"/>
</dbReference>
<feature type="compositionally biased region" description="Low complexity" evidence="9">
    <location>
        <begin position="112"/>
        <end position="123"/>
    </location>
</feature>
<name>A0A6J1CVW0_MOMCH</name>
<protein>
    <submittedName>
        <fullName evidence="12">Transcriptional regulator SUPERMAN-like</fullName>
    </submittedName>
</protein>
<evidence type="ECO:0000256" key="5">
    <source>
        <dbReference type="ARBA" id="ARBA00023015"/>
    </source>
</evidence>
<dbReference type="AlphaFoldDB" id="A0A6J1CVW0"/>
<gene>
    <name evidence="12" type="primary">LOC111015051</name>
</gene>
<dbReference type="InterPro" id="IPR052426">
    <property type="entry name" value="Plant_dev_regulator"/>
</dbReference>
<keyword evidence="5" id="KW-0805">Transcription regulation</keyword>
<feature type="region of interest" description="Disordered" evidence="9">
    <location>
        <begin position="1"/>
        <end position="20"/>
    </location>
</feature>
<proteinExistence type="predicted"/>
<dbReference type="GO" id="GO:0005634">
    <property type="term" value="C:nucleus"/>
    <property type="evidence" value="ECO:0007669"/>
    <property type="project" value="UniProtKB-SubCell"/>
</dbReference>
<evidence type="ECO:0000313" key="11">
    <source>
        <dbReference type="Proteomes" id="UP000504603"/>
    </source>
</evidence>
<dbReference type="SMART" id="SM00355">
    <property type="entry name" value="ZnF_C2H2"/>
    <property type="match status" value="1"/>
</dbReference>
<dbReference type="OrthoDB" id="1708403at2759"/>
<evidence type="ECO:0000256" key="7">
    <source>
        <dbReference type="ARBA" id="ARBA00023242"/>
    </source>
</evidence>
<sequence>MWTKQRHDFDFDDSSATKTKSSFEYNESWEEQAFAEDAAAAGRLGGCVWPPRSYSCSFCRREFRSAQALGGHMNVHRRDRARLKQSPNPQNFPNFTPTLPFQFSPSHHQLISTSSSTTHPSCSGFCSDELDPRPTRSDSRISCPRVMDKDHVIEAAGFSNEGQLNFGLRQPRPEEEEDDDDNGGRDETGAATGCKKRKTDDEKSIQFYHLHHHHIQSEVIGISSSQLHDVDLELRLGGLSKG</sequence>
<dbReference type="GeneID" id="111015051"/>
<dbReference type="PROSITE" id="PS50157">
    <property type="entry name" value="ZINC_FINGER_C2H2_2"/>
    <property type="match status" value="1"/>
</dbReference>
<dbReference type="PANTHER" id="PTHR45801:SF107">
    <property type="entry name" value="TRANSCRIPTIONAL REGULATOR SUPERMAN-LIKE"/>
    <property type="match status" value="1"/>
</dbReference>